<feature type="signal peptide" evidence="1">
    <location>
        <begin position="1"/>
        <end position="20"/>
    </location>
</feature>
<gene>
    <name evidence="2" type="ORF">SAMN06296036_13518</name>
</gene>
<name>A0A1Y6CV73_9BACT</name>
<keyword evidence="1" id="KW-0732">Signal</keyword>
<keyword evidence="3" id="KW-1185">Reference proteome</keyword>
<protein>
    <submittedName>
        <fullName evidence="2">Uncharacterized protein</fullName>
    </submittedName>
</protein>
<evidence type="ECO:0000256" key="1">
    <source>
        <dbReference type="SAM" id="SignalP"/>
    </source>
</evidence>
<proteinExistence type="predicted"/>
<dbReference type="AlphaFoldDB" id="A0A1Y6CV73"/>
<evidence type="ECO:0000313" key="2">
    <source>
        <dbReference type="EMBL" id="SMF80477.1"/>
    </source>
</evidence>
<reference evidence="3" key="1">
    <citation type="submission" date="2017-04" db="EMBL/GenBank/DDBJ databases">
        <authorList>
            <person name="Varghese N."/>
            <person name="Submissions S."/>
        </authorList>
    </citation>
    <scope>NUCLEOTIDE SEQUENCE [LARGE SCALE GENOMIC DNA]</scope>
    <source>
        <strain evidence="3">RKEM611</strain>
    </source>
</reference>
<organism evidence="2 3">
    <name type="scientific">Pseudobacteriovorax antillogorgiicola</name>
    <dbReference type="NCBI Taxonomy" id="1513793"/>
    <lineage>
        <taxon>Bacteria</taxon>
        <taxon>Pseudomonadati</taxon>
        <taxon>Bdellovibrionota</taxon>
        <taxon>Oligoflexia</taxon>
        <taxon>Oligoflexales</taxon>
        <taxon>Pseudobacteriovoracaceae</taxon>
        <taxon>Pseudobacteriovorax</taxon>
    </lineage>
</organism>
<feature type="chain" id="PRO_5012893214" evidence="1">
    <location>
        <begin position="21"/>
        <end position="105"/>
    </location>
</feature>
<accession>A0A1Y6CV73</accession>
<dbReference type="RefSeq" id="WP_132325619.1">
    <property type="nucleotide sequence ID" value="NZ_FWZT01000035.1"/>
</dbReference>
<sequence>MRLLVLYSLILSCICSAAIAGDVGGGEFSVSIQKYRDLDRRLTLRAATGEAKATIPGTNILAHRLDTEIRTVDEDKLVVAKGHERPQDVKAMVNLRKKVDQLKAM</sequence>
<evidence type="ECO:0000313" key="3">
    <source>
        <dbReference type="Proteomes" id="UP000192907"/>
    </source>
</evidence>
<dbReference type="Proteomes" id="UP000192907">
    <property type="component" value="Unassembled WGS sequence"/>
</dbReference>
<dbReference type="EMBL" id="FWZT01000035">
    <property type="protein sequence ID" value="SMF80477.1"/>
    <property type="molecule type" value="Genomic_DNA"/>
</dbReference>